<feature type="compositionally biased region" description="Basic residues" evidence="1">
    <location>
        <begin position="102"/>
        <end position="111"/>
    </location>
</feature>
<evidence type="ECO:0000313" key="2">
    <source>
        <dbReference type="EMBL" id="TVS91090.1"/>
    </source>
</evidence>
<feature type="region of interest" description="Disordered" evidence="1">
    <location>
        <begin position="96"/>
        <end position="133"/>
    </location>
</feature>
<name>A0A557XY51_9MYCO</name>
<proteinExistence type="predicted"/>
<accession>A0A557XY51</accession>
<evidence type="ECO:0000313" key="3">
    <source>
        <dbReference type="Proteomes" id="UP000320513"/>
    </source>
</evidence>
<dbReference type="Proteomes" id="UP000320513">
    <property type="component" value="Unassembled WGS sequence"/>
</dbReference>
<keyword evidence="3" id="KW-1185">Reference proteome</keyword>
<comment type="caution">
    <text evidence="2">The sequence shown here is derived from an EMBL/GenBank/DDBJ whole genome shotgun (WGS) entry which is preliminary data.</text>
</comment>
<organism evidence="2 3">
    <name type="scientific">Mycobacterium helveticum</name>
    <dbReference type="NCBI Taxonomy" id="2592811"/>
    <lineage>
        <taxon>Bacteria</taxon>
        <taxon>Bacillati</taxon>
        <taxon>Actinomycetota</taxon>
        <taxon>Actinomycetes</taxon>
        <taxon>Mycobacteriales</taxon>
        <taxon>Mycobacteriaceae</taxon>
        <taxon>Mycobacterium</taxon>
    </lineage>
</organism>
<dbReference type="AlphaFoldDB" id="A0A557XY51"/>
<sequence length="133" mass="14190">MAGRTTGGDSSGSGFAANSWLILMLGGVWSQGRSGILESRFNNHICPTSHKPIRIAFALLRKELTIVANTSEATIIFLDSHPVWIAAQRRARERGAAMLRHPSARVRRRGGTSRDGASGLRAFGGCSSSDTPA</sequence>
<evidence type="ECO:0000256" key="1">
    <source>
        <dbReference type="SAM" id="MobiDB-lite"/>
    </source>
</evidence>
<gene>
    <name evidence="2" type="ORF">FPZ47_06415</name>
</gene>
<dbReference type="OrthoDB" id="4641661at2"/>
<reference evidence="2 3" key="1">
    <citation type="submission" date="2019-07" db="EMBL/GenBank/DDBJ databases">
        <title>New Mycobacterium species.</title>
        <authorList>
            <person name="Tortoli E."/>
            <person name="Ghielmetti G."/>
            <person name="Friedel U."/>
            <person name="Trovato A."/>
        </authorList>
    </citation>
    <scope>NUCLEOTIDE SEQUENCE [LARGE SCALE GENOMIC DNA]</scope>
    <source>
        <strain evidence="2 3">16-83</strain>
    </source>
</reference>
<protein>
    <submittedName>
        <fullName evidence="2">Uncharacterized protein</fullName>
    </submittedName>
</protein>
<dbReference type="EMBL" id="VMQU01000018">
    <property type="protein sequence ID" value="TVS91090.1"/>
    <property type="molecule type" value="Genomic_DNA"/>
</dbReference>